<evidence type="ECO:0000256" key="1">
    <source>
        <dbReference type="SAM" id="MobiDB-lite"/>
    </source>
</evidence>
<keyword evidence="3" id="KW-1185">Reference proteome</keyword>
<accession>A0A2Z7CS49</accession>
<evidence type="ECO:0000313" key="2">
    <source>
        <dbReference type="EMBL" id="KZV49623.1"/>
    </source>
</evidence>
<feature type="region of interest" description="Disordered" evidence="1">
    <location>
        <begin position="363"/>
        <end position="427"/>
    </location>
</feature>
<dbReference type="Proteomes" id="UP000250235">
    <property type="component" value="Unassembled WGS sequence"/>
</dbReference>
<protein>
    <submittedName>
        <fullName evidence="2">Callose synthase 9</fullName>
    </submittedName>
</protein>
<feature type="compositionally biased region" description="Basic and acidic residues" evidence="1">
    <location>
        <begin position="417"/>
        <end position="427"/>
    </location>
</feature>
<proteinExistence type="predicted"/>
<evidence type="ECO:0000313" key="3">
    <source>
        <dbReference type="Proteomes" id="UP000250235"/>
    </source>
</evidence>
<name>A0A2Z7CS49_9LAMI</name>
<dbReference type="AlphaFoldDB" id="A0A2Z7CS49"/>
<sequence>MADRTTKKAKGFAAQICVLLKGDPAVTLGEAKTFPPLKIIYSKTVNTYIATNKTIDARGESDEPDVAKVSIVKKKFVSKNKSASIADKDADDVHVEVVSENAVSKKRPAAVSEATVVKKKRITSRKAVSKDKDLALISVAQDAVPIQVVEPISVVPAERPHAQKRKAPKRKLRMTAGSDDEIVEKESAVETVVAKQKGTTSVDVVDTIIEQVIAETAQLERDVVDPDVAKGIAMETDLAEPVVARSDDITVEISERSTAVTDEESMSIEDLLQQIPGDAMLPSVLAAEPTKIKFGIGIQIPGVHEVEQYKANLPQIAATDKENSCGRYYSSIRKLPALGSLEAIAAKEENVLTWVETDSVQTALQRRGRDDKKGEVGSSHGRGQPPSEDKSKPGSGDGGSGVSRNEPSRKRGSSGSKQRDWRYWING</sequence>
<reference evidence="2 3" key="1">
    <citation type="journal article" date="2015" name="Proc. Natl. Acad. Sci. U.S.A.">
        <title>The resurrection genome of Boea hygrometrica: A blueprint for survival of dehydration.</title>
        <authorList>
            <person name="Xiao L."/>
            <person name="Yang G."/>
            <person name="Zhang L."/>
            <person name="Yang X."/>
            <person name="Zhao S."/>
            <person name="Ji Z."/>
            <person name="Zhou Q."/>
            <person name="Hu M."/>
            <person name="Wang Y."/>
            <person name="Chen M."/>
            <person name="Xu Y."/>
            <person name="Jin H."/>
            <person name="Xiao X."/>
            <person name="Hu G."/>
            <person name="Bao F."/>
            <person name="Hu Y."/>
            <person name="Wan P."/>
            <person name="Li L."/>
            <person name="Deng X."/>
            <person name="Kuang T."/>
            <person name="Xiang C."/>
            <person name="Zhu J.K."/>
            <person name="Oliver M.J."/>
            <person name="He Y."/>
        </authorList>
    </citation>
    <scope>NUCLEOTIDE SEQUENCE [LARGE SCALE GENOMIC DNA]</scope>
    <source>
        <strain evidence="3">cv. XS01</strain>
    </source>
</reference>
<organism evidence="2 3">
    <name type="scientific">Dorcoceras hygrometricum</name>
    <dbReference type="NCBI Taxonomy" id="472368"/>
    <lineage>
        <taxon>Eukaryota</taxon>
        <taxon>Viridiplantae</taxon>
        <taxon>Streptophyta</taxon>
        <taxon>Embryophyta</taxon>
        <taxon>Tracheophyta</taxon>
        <taxon>Spermatophyta</taxon>
        <taxon>Magnoliopsida</taxon>
        <taxon>eudicotyledons</taxon>
        <taxon>Gunneridae</taxon>
        <taxon>Pentapetalae</taxon>
        <taxon>asterids</taxon>
        <taxon>lamiids</taxon>
        <taxon>Lamiales</taxon>
        <taxon>Gesneriaceae</taxon>
        <taxon>Didymocarpoideae</taxon>
        <taxon>Trichosporeae</taxon>
        <taxon>Loxocarpinae</taxon>
        <taxon>Dorcoceras</taxon>
    </lineage>
</organism>
<gene>
    <name evidence="2" type="ORF">F511_08944</name>
</gene>
<dbReference type="EMBL" id="KQ992999">
    <property type="protein sequence ID" value="KZV49623.1"/>
    <property type="molecule type" value="Genomic_DNA"/>
</dbReference>